<evidence type="ECO:0000256" key="12">
    <source>
        <dbReference type="ARBA" id="ARBA00022989"/>
    </source>
</evidence>
<gene>
    <name evidence="30" type="ORF">GEV01_24260</name>
</gene>
<feature type="modified residue" description="Phosphohistidine" evidence="20">
    <location>
        <position position="1125"/>
    </location>
</feature>
<dbReference type="CDD" id="cd18774">
    <property type="entry name" value="PDC2_HK_sensor"/>
    <property type="match status" value="1"/>
</dbReference>
<keyword evidence="22" id="KW-0175">Coiled coil</keyword>
<feature type="domain" description="Response regulatory" evidence="25">
    <location>
        <begin position="751"/>
        <end position="873"/>
    </location>
</feature>
<dbReference type="SMART" id="SM00448">
    <property type="entry name" value="REC"/>
    <property type="match status" value="2"/>
</dbReference>
<dbReference type="SUPFAM" id="SSF52172">
    <property type="entry name" value="CheY-like"/>
    <property type="match status" value="2"/>
</dbReference>
<dbReference type="PROSITE" id="PS50113">
    <property type="entry name" value="PAC"/>
    <property type="match status" value="1"/>
</dbReference>
<evidence type="ECO:0000259" key="28">
    <source>
        <dbReference type="PROSITE" id="PS50885"/>
    </source>
</evidence>
<dbReference type="InterPro" id="IPR036890">
    <property type="entry name" value="HATPase_C_sf"/>
</dbReference>
<dbReference type="InterPro" id="IPR003660">
    <property type="entry name" value="HAMP_dom"/>
</dbReference>
<name>A0A843SJI3_9BURK</name>
<dbReference type="CDD" id="cd17546">
    <property type="entry name" value="REC_hyHK_CKI1_RcsC-like"/>
    <property type="match status" value="2"/>
</dbReference>
<evidence type="ECO:0000256" key="21">
    <source>
        <dbReference type="PROSITE-ProRule" id="PRU00169"/>
    </source>
</evidence>
<keyword evidence="10" id="KW-0418">Kinase</keyword>
<dbReference type="Pfam" id="PF13426">
    <property type="entry name" value="PAS_9"/>
    <property type="match status" value="1"/>
</dbReference>
<dbReference type="SUPFAM" id="SSF47384">
    <property type="entry name" value="Homodimeric domain of signal transducing histidine kinase"/>
    <property type="match status" value="1"/>
</dbReference>
<comment type="subcellular location">
    <subcellularLocation>
        <location evidence="2">Cell membrane</location>
        <topology evidence="2">Multi-pass membrane protein</topology>
    </subcellularLocation>
</comment>
<dbReference type="PROSITE" id="PS50885">
    <property type="entry name" value="HAMP"/>
    <property type="match status" value="1"/>
</dbReference>
<dbReference type="Pfam" id="PF00672">
    <property type="entry name" value="HAMP"/>
    <property type="match status" value="1"/>
</dbReference>
<evidence type="ECO:0000256" key="20">
    <source>
        <dbReference type="PROSITE-ProRule" id="PRU00110"/>
    </source>
</evidence>
<evidence type="ECO:0000256" key="13">
    <source>
        <dbReference type="ARBA" id="ARBA00023012"/>
    </source>
</evidence>
<dbReference type="Gene3D" id="3.40.50.2300">
    <property type="match status" value="2"/>
</dbReference>
<dbReference type="InterPro" id="IPR036641">
    <property type="entry name" value="HPT_dom_sf"/>
</dbReference>
<dbReference type="SMART" id="SM00388">
    <property type="entry name" value="HisKA"/>
    <property type="match status" value="1"/>
</dbReference>
<dbReference type="FunFam" id="3.30.565.10:FF:000010">
    <property type="entry name" value="Sensor histidine kinase RcsC"/>
    <property type="match status" value="1"/>
</dbReference>
<dbReference type="Pfam" id="PF17201">
    <property type="entry name" value="Cache_3-Cache_2"/>
    <property type="match status" value="1"/>
</dbReference>
<dbReference type="Gene3D" id="1.10.287.130">
    <property type="match status" value="1"/>
</dbReference>
<feature type="modified residue" description="4-aspartylphosphate" evidence="21">
    <location>
        <position position="805"/>
    </location>
</feature>
<dbReference type="SUPFAM" id="SSF55785">
    <property type="entry name" value="PYP-like sensor domain (PAS domain)"/>
    <property type="match status" value="1"/>
</dbReference>
<dbReference type="GO" id="GO:0000155">
    <property type="term" value="F:phosphorelay sensor kinase activity"/>
    <property type="evidence" value="ECO:0007669"/>
    <property type="project" value="InterPro"/>
</dbReference>
<dbReference type="AlphaFoldDB" id="A0A843SJI3"/>
<dbReference type="Gene3D" id="3.30.565.10">
    <property type="entry name" value="Histidine kinase-like ATPase, C-terminal domain"/>
    <property type="match status" value="1"/>
</dbReference>
<evidence type="ECO:0000256" key="14">
    <source>
        <dbReference type="ARBA" id="ARBA00023026"/>
    </source>
</evidence>
<dbReference type="Gene3D" id="1.20.120.160">
    <property type="entry name" value="HPT domain"/>
    <property type="match status" value="1"/>
</dbReference>
<evidence type="ECO:0000256" key="10">
    <source>
        <dbReference type="ARBA" id="ARBA00022777"/>
    </source>
</evidence>
<dbReference type="SUPFAM" id="SSF55874">
    <property type="entry name" value="ATPase domain of HSP90 chaperone/DNA topoisomerase II/histidine kinase"/>
    <property type="match status" value="1"/>
</dbReference>
<dbReference type="NCBIfam" id="TIGR00229">
    <property type="entry name" value="sensory_box"/>
    <property type="match status" value="1"/>
</dbReference>
<feature type="coiled-coil region" evidence="22">
    <location>
        <begin position="479"/>
        <end position="513"/>
    </location>
</feature>
<evidence type="ECO:0000259" key="27">
    <source>
        <dbReference type="PROSITE" id="PS50113"/>
    </source>
</evidence>
<feature type="transmembrane region" description="Helical" evidence="23">
    <location>
        <begin position="287"/>
        <end position="307"/>
    </location>
</feature>
<dbReference type="PROSITE" id="PS50112">
    <property type="entry name" value="PAS"/>
    <property type="match status" value="1"/>
</dbReference>
<evidence type="ECO:0000259" key="24">
    <source>
        <dbReference type="PROSITE" id="PS50109"/>
    </source>
</evidence>
<dbReference type="Pfam" id="PF00512">
    <property type="entry name" value="HisKA"/>
    <property type="match status" value="1"/>
</dbReference>
<dbReference type="PANTHER" id="PTHR45339">
    <property type="entry name" value="HYBRID SIGNAL TRANSDUCTION HISTIDINE KINASE J"/>
    <property type="match status" value="1"/>
</dbReference>
<dbReference type="Proteomes" id="UP000444318">
    <property type="component" value="Unassembled WGS sequence"/>
</dbReference>
<evidence type="ECO:0000256" key="17">
    <source>
        <dbReference type="ARBA" id="ARBA00064003"/>
    </source>
</evidence>
<evidence type="ECO:0000256" key="11">
    <source>
        <dbReference type="ARBA" id="ARBA00022840"/>
    </source>
</evidence>
<dbReference type="InterPro" id="IPR008207">
    <property type="entry name" value="Sig_transdc_His_kin_Hpt_dom"/>
</dbReference>
<dbReference type="RefSeq" id="WP_152808028.1">
    <property type="nucleotide sequence ID" value="NZ_WHUF01000007.1"/>
</dbReference>
<keyword evidence="13" id="KW-0902">Two-component regulatory system</keyword>
<dbReference type="InterPro" id="IPR005467">
    <property type="entry name" value="His_kinase_dom"/>
</dbReference>
<dbReference type="Gene3D" id="6.10.340.10">
    <property type="match status" value="1"/>
</dbReference>
<dbReference type="InterPro" id="IPR011006">
    <property type="entry name" value="CheY-like_superfamily"/>
</dbReference>
<dbReference type="PROSITE" id="PS50109">
    <property type="entry name" value="HIS_KIN"/>
    <property type="match status" value="1"/>
</dbReference>
<evidence type="ECO:0000256" key="8">
    <source>
        <dbReference type="ARBA" id="ARBA00022729"/>
    </source>
</evidence>
<evidence type="ECO:0000256" key="6">
    <source>
        <dbReference type="ARBA" id="ARBA00022679"/>
    </source>
</evidence>
<dbReference type="EC" id="2.7.13.3" evidence="3"/>
<dbReference type="InterPro" id="IPR036097">
    <property type="entry name" value="HisK_dim/P_sf"/>
</dbReference>
<dbReference type="SMART" id="SM00091">
    <property type="entry name" value="PAS"/>
    <property type="match status" value="1"/>
</dbReference>
<sequence>MKSLGIKAKVALATSITSVLMIALVTVVQTHRMQDDFTRVLFTQQTGLINRTAEELDDKLLMLLDIIAVSARNTPAAIAHNPGQLRTYYQDRAVLALFDDLLVINPEGTVIADLPEVPGRAGIDASDRAYFKTVMRARKPLITEPLIGRAGKQPIVQMVAPVLDANGDVVCLLVGVLRLYKDNLLGHLRNAKVGRTGYYFALTRGPHPVYVLHPELSRLLKPRQPNANPATTQALEQDFEGTIDSVNGAGKRTLNSYKALKSVDWVLAASLPAEEAFEPFNGVLYRLLLWGGLASLAAAALIGWLTLRLLAPLIRLRDAIVALRDNPARFTPLPTQGQDEVGQLTTAFNELMHERLAADARLQSLVEFAPNAIVVVGVDGRIETFNREGERYFGYERDAVLGQPLEMLVPERLRGQHAAHRVKFFAERLSAEPVRMGDGSVLYGLRKDGSEFPVEINLSAVRTDQGTKVLAVISDITERHRLRLEVEARAEELERERDRAEAANRAKSEFVANMSHEIRTPMNAVLGMVYLLGNTPLTPQQRKYLSMVRVSGQSLLGILNDVLDFSKIEARHMELSPVDFALDDTMNSLATLMTMNASDKELELAISVDPAVPRHLRGDSMRLQQILVNLAGNAIKFTEQGEVVVSVELSARDEGHALLRFEVRDTGMGMTETQLAQLFQAFSQGDQSITRRFGGTGLGLAITKRLIELMGGQIAVSSTQGRGTSFWFSLPFDVLPELPDERRKPALGNLRLLVADDNRTSREVIAKLIRAWGWHADEVDSGAAALHRYRQSQQSQQTYDVVLADWHMPGMDGLATAKGIREAAGGGKQPIVVMVNAFARDHVEEISNAPEADVVLVKPITSSNLFDALHQALVAKSDGQPQPVADASIAGSLAGRHFLLVEDNALNQVVARGILEHAGATLDVVGDGRQAVERLRAGASRYDLVLMDMQMPVMDGFTATRILRQQLRLTLPIIAMTAGVLGSERHRSQEAGITDFIPKPIEVEEMLEVLLRHLPAPAPAAAPAAPATTAAEDDLLAAMAAAAAPIAAPMPEPVLVKPAAAAMPAGEASIFNMDALMRVMGKDAKGRAVMAKMVRGAVDTGMTPVEEAGAALQEGRLRDAARLFHSLRGAVGVLGAKRLIQATVDAENAINEQRDEELAQRYQTVCDELELTLAQARAWLEREQL</sequence>
<dbReference type="PROSITE" id="PS50894">
    <property type="entry name" value="HPT"/>
    <property type="match status" value="1"/>
</dbReference>
<evidence type="ECO:0000259" key="29">
    <source>
        <dbReference type="PROSITE" id="PS50894"/>
    </source>
</evidence>
<dbReference type="PRINTS" id="PR00344">
    <property type="entry name" value="BCTRLSENSOR"/>
</dbReference>
<evidence type="ECO:0000313" key="30">
    <source>
        <dbReference type="EMBL" id="MQA22638.1"/>
    </source>
</evidence>
<evidence type="ECO:0000256" key="2">
    <source>
        <dbReference type="ARBA" id="ARBA00004651"/>
    </source>
</evidence>
<proteinExistence type="predicted"/>
<keyword evidence="14" id="KW-0843">Virulence</keyword>
<evidence type="ECO:0000256" key="16">
    <source>
        <dbReference type="ARBA" id="ARBA00058004"/>
    </source>
</evidence>
<dbReference type="FunFam" id="1.10.287.130:FF:000002">
    <property type="entry name" value="Two-component osmosensing histidine kinase"/>
    <property type="match status" value="1"/>
</dbReference>
<comment type="subunit">
    <text evidence="17">At low DSF concentrations, interacts with RpfF.</text>
</comment>
<evidence type="ECO:0000256" key="5">
    <source>
        <dbReference type="ARBA" id="ARBA00022553"/>
    </source>
</evidence>
<dbReference type="CDD" id="cd06225">
    <property type="entry name" value="HAMP"/>
    <property type="match status" value="1"/>
</dbReference>
<comment type="caution">
    <text evidence="30">The sequence shown here is derived from an EMBL/GenBank/DDBJ whole genome shotgun (WGS) entry which is preliminary data.</text>
</comment>
<dbReference type="CDD" id="cd00082">
    <property type="entry name" value="HisKA"/>
    <property type="match status" value="1"/>
</dbReference>
<keyword evidence="11" id="KW-0067">ATP-binding</keyword>
<feature type="domain" description="PAC" evidence="27">
    <location>
        <begin position="435"/>
        <end position="488"/>
    </location>
</feature>
<evidence type="ECO:0000313" key="31">
    <source>
        <dbReference type="Proteomes" id="UP000444318"/>
    </source>
</evidence>
<feature type="domain" description="Response regulatory" evidence="25">
    <location>
        <begin position="897"/>
        <end position="1014"/>
    </location>
</feature>
<evidence type="ECO:0000256" key="18">
    <source>
        <dbReference type="ARBA" id="ARBA00068150"/>
    </source>
</evidence>
<keyword evidence="12 23" id="KW-1133">Transmembrane helix</keyword>
<dbReference type="CDD" id="cd16922">
    <property type="entry name" value="HATPase_EvgS-ArcB-TorS-like"/>
    <property type="match status" value="1"/>
</dbReference>
<dbReference type="InterPro" id="IPR001610">
    <property type="entry name" value="PAC"/>
</dbReference>
<keyword evidence="5 21" id="KW-0597">Phosphoprotein</keyword>
<comment type="function">
    <text evidence="16">Member of the two-component regulatory system BvgS/BvgA. Phosphorylates BvgA via a four-step phosphorelay in response to environmental signals.</text>
</comment>
<dbReference type="Pfam" id="PF02518">
    <property type="entry name" value="HATPase_c"/>
    <property type="match status" value="1"/>
</dbReference>
<dbReference type="InterPro" id="IPR004358">
    <property type="entry name" value="Sig_transdc_His_kin-like_C"/>
</dbReference>
<feature type="domain" description="HAMP" evidence="28">
    <location>
        <begin position="307"/>
        <end position="360"/>
    </location>
</feature>
<evidence type="ECO:0000256" key="22">
    <source>
        <dbReference type="SAM" id="Coils"/>
    </source>
</evidence>
<evidence type="ECO:0000256" key="15">
    <source>
        <dbReference type="ARBA" id="ARBA00023136"/>
    </source>
</evidence>
<reference evidence="30 31" key="1">
    <citation type="submission" date="2019-10" db="EMBL/GenBank/DDBJ databases">
        <title>Two novel species isolated from a subtropical stream in China.</title>
        <authorList>
            <person name="Lu H."/>
        </authorList>
    </citation>
    <scope>NUCLEOTIDE SEQUENCE [LARGE SCALE GENOMIC DNA]</scope>
    <source>
        <strain evidence="30 31">FT103W</strain>
    </source>
</reference>
<keyword evidence="8" id="KW-0732">Signal</keyword>
<dbReference type="GO" id="GO:0005524">
    <property type="term" value="F:ATP binding"/>
    <property type="evidence" value="ECO:0007669"/>
    <property type="project" value="UniProtKB-KW"/>
</dbReference>
<evidence type="ECO:0000256" key="19">
    <source>
        <dbReference type="ARBA" id="ARBA00070152"/>
    </source>
</evidence>
<keyword evidence="7 23" id="KW-0812">Transmembrane</keyword>
<dbReference type="EMBL" id="WHUF01000007">
    <property type="protein sequence ID" value="MQA22638.1"/>
    <property type="molecule type" value="Genomic_DNA"/>
</dbReference>
<dbReference type="SUPFAM" id="SSF47226">
    <property type="entry name" value="Histidine-containing phosphotransfer domain, HPT domain"/>
    <property type="match status" value="1"/>
</dbReference>
<dbReference type="CDD" id="cd00130">
    <property type="entry name" value="PAS"/>
    <property type="match status" value="1"/>
</dbReference>
<evidence type="ECO:0000256" key="23">
    <source>
        <dbReference type="SAM" id="Phobius"/>
    </source>
</evidence>
<dbReference type="InterPro" id="IPR000014">
    <property type="entry name" value="PAS"/>
</dbReference>
<dbReference type="InterPro" id="IPR003661">
    <property type="entry name" value="HisK_dim/P_dom"/>
</dbReference>
<keyword evidence="4" id="KW-1003">Cell membrane</keyword>
<dbReference type="SMART" id="SM00086">
    <property type="entry name" value="PAC"/>
    <property type="match status" value="1"/>
</dbReference>
<dbReference type="Gene3D" id="3.30.450.20">
    <property type="entry name" value="PAS domain"/>
    <property type="match status" value="2"/>
</dbReference>
<dbReference type="PANTHER" id="PTHR45339:SF1">
    <property type="entry name" value="HYBRID SIGNAL TRANSDUCTION HISTIDINE KINASE J"/>
    <property type="match status" value="1"/>
</dbReference>
<evidence type="ECO:0000256" key="3">
    <source>
        <dbReference type="ARBA" id="ARBA00012438"/>
    </source>
</evidence>
<organism evidence="30 31">
    <name type="scientific">Rugamonas rivuli</name>
    <dbReference type="NCBI Taxonomy" id="2743358"/>
    <lineage>
        <taxon>Bacteria</taxon>
        <taxon>Pseudomonadati</taxon>
        <taxon>Pseudomonadota</taxon>
        <taxon>Betaproteobacteria</taxon>
        <taxon>Burkholderiales</taxon>
        <taxon>Oxalobacteraceae</taxon>
        <taxon>Telluria group</taxon>
        <taxon>Rugamonas</taxon>
    </lineage>
</organism>
<dbReference type="InterPro" id="IPR003594">
    <property type="entry name" value="HATPase_dom"/>
</dbReference>
<dbReference type="SMART" id="SM00387">
    <property type="entry name" value="HATPase_c"/>
    <property type="match status" value="1"/>
</dbReference>
<feature type="modified residue" description="4-aspartylphosphate" evidence="21">
    <location>
        <position position="948"/>
    </location>
</feature>
<dbReference type="CDD" id="cd12914">
    <property type="entry name" value="PDC1_DGC_like"/>
    <property type="match status" value="1"/>
</dbReference>
<dbReference type="GO" id="GO:0005886">
    <property type="term" value="C:plasma membrane"/>
    <property type="evidence" value="ECO:0007669"/>
    <property type="project" value="UniProtKB-SubCell"/>
</dbReference>
<dbReference type="InterPro" id="IPR001789">
    <property type="entry name" value="Sig_transdc_resp-reg_receiver"/>
</dbReference>
<dbReference type="PROSITE" id="PS50110">
    <property type="entry name" value="RESPONSE_REGULATORY"/>
    <property type="match status" value="2"/>
</dbReference>
<evidence type="ECO:0000259" key="26">
    <source>
        <dbReference type="PROSITE" id="PS50112"/>
    </source>
</evidence>
<evidence type="ECO:0000256" key="7">
    <source>
        <dbReference type="ARBA" id="ARBA00022692"/>
    </source>
</evidence>
<evidence type="ECO:0000259" key="25">
    <source>
        <dbReference type="PROSITE" id="PS50110"/>
    </source>
</evidence>
<evidence type="ECO:0000256" key="4">
    <source>
        <dbReference type="ARBA" id="ARBA00022475"/>
    </source>
</evidence>
<feature type="domain" description="Histidine kinase" evidence="24">
    <location>
        <begin position="513"/>
        <end position="734"/>
    </location>
</feature>
<accession>A0A843SJI3</accession>
<keyword evidence="31" id="KW-1185">Reference proteome</keyword>
<evidence type="ECO:0000256" key="9">
    <source>
        <dbReference type="ARBA" id="ARBA00022741"/>
    </source>
</evidence>
<protein>
    <recommendedName>
        <fullName evidence="18">Sensory/regulatory protein RpfC</fullName>
        <ecNumber evidence="3">2.7.13.3</ecNumber>
    </recommendedName>
    <alternativeName>
        <fullName evidence="19">Virulence sensor protein BvgS</fullName>
    </alternativeName>
</protein>
<dbReference type="InterPro" id="IPR035965">
    <property type="entry name" value="PAS-like_dom_sf"/>
</dbReference>
<dbReference type="Pfam" id="PF01627">
    <property type="entry name" value="Hpt"/>
    <property type="match status" value="1"/>
</dbReference>
<dbReference type="Pfam" id="PF00072">
    <property type="entry name" value="Response_reg"/>
    <property type="match status" value="2"/>
</dbReference>
<keyword evidence="15 23" id="KW-0472">Membrane</keyword>
<dbReference type="InterPro" id="IPR000700">
    <property type="entry name" value="PAS-assoc_C"/>
</dbReference>
<comment type="catalytic activity">
    <reaction evidence="1">
        <text>ATP + protein L-histidine = ADP + protein N-phospho-L-histidine.</text>
        <dbReference type="EC" id="2.7.13.3"/>
    </reaction>
</comment>
<keyword evidence="9" id="KW-0547">Nucleotide-binding</keyword>
<evidence type="ECO:0000256" key="1">
    <source>
        <dbReference type="ARBA" id="ARBA00000085"/>
    </source>
</evidence>
<feature type="domain" description="PAS" evidence="26">
    <location>
        <begin position="358"/>
        <end position="411"/>
    </location>
</feature>
<keyword evidence="6" id="KW-0808">Transferase</keyword>
<dbReference type="InterPro" id="IPR033462">
    <property type="entry name" value="Cache_3-Cache_2"/>
</dbReference>
<feature type="domain" description="HPt" evidence="29">
    <location>
        <begin position="1086"/>
        <end position="1179"/>
    </location>
</feature>